<dbReference type="Pfam" id="PF23210">
    <property type="entry name" value="HEAT_Maestro_2"/>
    <property type="match status" value="1"/>
</dbReference>
<dbReference type="FunCoup" id="A0A6P8PPX9">
    <property type="interactions" value="1356"/>
</dbReference>
<keyword evidence="3" id="KW-1133">Transmembrane helix</keyword>
<reference evidence="9" key="1">
    <citation type="submission" date="2025-08" db="UniProtKB">
        <authorList>
            <consortium name="RefSeq"/>
        </authorList>
    </citation>
    <scope>IDENTIFICATION</scope>
</reference>
<dbReference type="InterPro" id="IPR045206">
    <property type="entry name" value="Maestro_heat-like_prot"/>
</dbReference>
<dbReference type="InterPro" id="IPR021133">
    <property type="entry name" value="HEAT_type_2"/>
</dbReference>
<dbReference type="InterPro" id="IPR055406">
    <property type="entry name" value="HEAT_Maestro"/>
</dbReference>
<evidence type="ECO:0000256" key="2">
    <source>
        <dbReference type="PROSITE-ProRule" id="PRU00103"/>
    </source>
</evidence>
<accession>A0A6P8PPX9</accession>
<dbReference type="OrthoDB" id="1884734at2759"/>
<dbReference type="PANTHER" id="PTHR23120:SF0">
    <property type="entry name" value="MAESTRO HEAT-LIKE REPEAT FAMILY MEMBER 1"/>
    <property type="match status" value="1"/>
</dbReference>
<name>A0A6P8PPX9_GEOSA</name>
<feature type="domain" description="MROH2B-like HEAT-repeats" evidence="5">
    <location>
        <begin position="272"/>
        <end position="926"/>
    </location>
</feature>
<evidence type="ECO:0000256" key="3">
    <source>
        <dbReference type="SAM" id="Phobius"/>
    </source>
</evidence>
<dbReference type="Gene3D" id="1.25.10.10">
    <property type="entry name" value="Leucine-rich Repeat Variant"/>
    <property type="match status" value="3"/>
</dbReference>
<dbReference type="Pfam" id="PF23227">
    <property type="entry name" value="HEAT_MROH2B_C"/>
    <property type="match status" value="1"/>
</dbReference>
<evidence type="ECO:0000259" key="6">
    <source>
        <dbReference type="Pfam" id="PF23221"/>
    </source>
</evidence>
<dbReference type="Proteomes" id="UP000515159">
    <property type="component" value="Chromosome 2"/>
</dbReference>
<keyword evidence="3" id="KW-0472">Membrane</keyword>
<dbReference type="PANTHER" id="PTHR23120">
    <property type="entry name" value="MAESTRO-RELATED HEAT DOMAIN-CONTAINING"/>
    <property type="match status" value="1"/>
</dbReference>
<proteinExistence type="predicted"/>
<organism evidence="8 9">
    <name type="scientific">Geotrypetes seraphini</name>
    <name type="common">Gaboon caecilian</name>
    <name type="synonym">Caecilia seraphini</name>
    <dbReference type="NCBI Taxonomy" id="260995"/>
    <lineage>
        <taxon>Eukaryota</taxon>
        <taxon>Metazoa</taxon>
        <taxon>Chordata</taxon>
        <taxon>Craniata</taxon>
        <taxon>Vertebrata</taxon>
        <taxon>Euteleostomi</taxon>
        <taxon>Amphibia</taxon>
        <taxon>Gymnophiona</taxon>
        <taxon>Geotrypetes</taxon>
    </lineage>
</organism>
<feature type="domain" description="Maestro/Maestro-like HEAT-repeats" evidence="7">
    <location>
        <begin position="1383"/>
        <end position="1655"/>
    </location>
</feature>
<dbReference type="InterPro" id="IPR048465">
    <property type="entry name" value="Maestro-like_HEAT"/>
</dbReference>
<dbReference type="GeneID" id="117355629"/>
<gene>
    <name evidence="9" type="primary">MROH1</name>
</gene>
<dbReference type="InParanoid" id="A0A6P8PPX9"/>
<dbReference type="PROSITE" id="PS50077">
    <property type="entry name" value="HEAT_REPEAT"/>
    <property type="match status" value="1"/>
</dbReference>
<dbReference type="RefSeq" id="XP_033790367.1">
    <property type="nucleotide sequence ID" value="XM_033934476.1"/>
</dbReference>
<sequence length="1659" mass="186697">MSKYCIRTWIHWPDGSQDYKAFHHCELAVTLLDASIDKDILVQEQILNSLSFMGEAELDEVLLTCSEYLARNEKLAPPQRVLILRAIEMMVRTNLEALEMGTAKMIILQASSEMTRSKELAPEWQQAASNVLVAVGKRFTNSVMEEMLTKFQPGVLPQYYVMQTLANLSTTSVFGMVPFLNSILCTLLPMLGLAKQDQMKIVFSTALQNFSESIQEYLANLDKAPDPTVRKDTFSNEIFQAFDLLFSNWLQSREIKVRLAVIGALGQMAYFLPNEKLEEQLPRLIPVMLSFYKKHAESFYISKSLCQILEASVNLGSRSLEMQLDPLLMALHFQISNSLDSNSSLVVKNHNEVLRCFSVLACSLPDRILAFLLPKLENNNEKLQMGTLIILRQVVNSASIQMESKRPLILASMKVPLQSSNNKVRRSLVQVISAMAHHGYLNQTGGEVLVEYIIRLCALPVEAMNKRLSLDADDLPDESVRKLSVDTLWLLSTTVEHMSTVLWPYLLEFVVPTQYTSALTPVCKSLTHLAKKQQEGGIEAFLLSYRVNVNFPSPCALVTRLLVVSSRPYQGEGQGMSALHLLRVMQPNIHVAVEELWEEAIPRLLEHLEGNTEKTLLQKDWEEKLLLFLEQTLLKIKEGNWICHLAQEMSKHLNDYNKSPSEKDFLYRCIGTVLKSCPSKEEVKKQLQELLMTARYQEDVEREGLACAIGICAVNHFDETLTKLEEFHKSDVLKKNMMIFSLFKDRNENELEKVKSALILCYGYIALFAQKELLLARIEADILRNILQYFYTKVLGIKVETKDLTLKLCLVRSISMLSLAVCESNKASSFFFSRKAELVAQMIDFIKAEPLESVKSPLRQKAIACCSYLVKLEPSLSHEETSALLSTCLGSVFALPALKEKEGCSEVLYLDTMDALKELLKSVLLRKLSPVGLQEMFQHLSIWIRSPKEHERERAMNISTVLLEFYFCKLHIHTVVPFHNLGLLIGLLSPRCSDSLATIRQQTLDCIYYLLYIQQLYGGFAQDHTDELIEKLKPLRRGLETPDSNFLFHTCFQIAMIISKRLPPDQLISLLFITLDGLSDPDSNCSRAASVMVNCLLKDRGTVLLEKVPDIMLRIQNQLEKSGEEHMKKAAVQTLHILASQHSSTVVRSLLSCALPFDSSSALLWRALASDQLLTTQILELLLEQVTADVPYKESKGSILSSTTSRVATRQPFAATCALSEILSVAESMPAVLNLYPQLFVSLLLRISCMVGVLPPKNLEGTKEKKGSSLIPVPQSMDPCSSAVDTLQLMLTRGGSEEVTRSVESWGGWERMKNSDQHHDGVSLLASAMAKHAGPRLPAIVKALIPAISSLYVWQRVSATAFFAELLSCNVVNDLMLLEMLMDNMTGREKDSCVMVRMLAVRGLGNMADGSPEKVGKHGSQLLASMINAMDDKDDPNNVVTLEATSGLTKLLPHVLEKDIRSVLIHIAIRVRPFFDSEDKELRKSSILLFGNLTKYGQSHGEEDVFFDQILSGLVTLLLHLQDPTPDVVKASKFALRMCTPSMGCNGVNEMCQKHLHENRVLHYGEFLNHICKYLMQDYPDMLNRLIMTNLSYLKSIWPDMRAAAAMFIGFLVLHMQKEHYRQLELEHVMAALVLLLKDPVPAVRIKAVETLGRLVRLG</sequence>
<dbReference type="GO" id="GO:0005737">
    <property type="term" value="C:cytoplasm"/>
    <property type="evidence" value="ECO:0007669"/>
    <property type="project" value="TreeGrafter"/>
</dbReference>
<dbReference type="KEGG" id="gsh:117355629"/>
<keyword evidence="1" id="KW-0677">Repeat</keyword>
<dbReference type="Pfam" id="PF23221">
    <property type="entry name" value="HEAT_MROH2B_1st"/>
    <property type="match status" value="1"/>
</dbReference>
<dbReference type="InterPro" id="IPR016024">
    <property type="entry name" value="ARM-type_fold"/>
</dbReference>
<dbReference type="CTD" id="727957"/>
<dbReference type="InterPro" id="IPR056282">
    <property type="entry name" value="MROH2B-like_N_HEAT"/>
</dbReference>
<feature type="domain" description="Maestro-like HEAT-repeats" evidence="4">
    <location>
        <begin position="950"/>
        <end position="1179"/>
    </location>
</feature>
<dbReference type="Pfam" id="PF21047">
    <property type="entry name" value="HEAT_Maestro"/>
    <property type="match status" value="1"/>
</dbReference>
<feature type="domain" description="MROH2B-like N-terminal HEAT-repeats" evidence="6">
    <location>
        <begin position="53"/>
        <end position="268"/>
    </location>
</feature>
<keyword evidence="3" id="KW-0812">Transmembrane</keyword>
<keyword evidence="8" id="KW-1185">Reference proteome</keyword>
<dbReference type="InterPro" id="IPR055408">
    <property type="entry name" value="HEAT_MROH2B-like"/>
</dbReference>
<protein>
    <submittedName>
        <fullName evidence="9">Maestro heat-like repeat-containing protein family member 1 isoform X1</fullName>
    </submittedName>
</protein>
<evidence type="ECO:0000259" key="7">
    <source>
        <dbReference type="Pfam" id="PF23227"/>
    </source>
</evidence>
<evidence type="ECO:0000313" key="9">
    <source>
        <dbReference type="RefSeq" id="XP_033790367.1"/>
    </source>
</evidence>
<evidence type="ECO:0000259" key="5">
    <source>
        <dbReference type="Pfam" id="PF23210"/>
    </source>
</evidence>
<feature type="repeat" description="HEAT" evidence="2">
    <location>
        <begin position="1629"/>
        <end position="1659"/>
    </location>
</feature>
<evidence type="ECO:0000313" key="8">
    <source>
        <dbReference type="Proteomes" id="UP000515159"/>
    </source>
</evidence>
<evidence type="ECO:0000259" key="4">
    <source>
        <dbReference type="Pfam" id="PF21047"/>
    </source>
</evidence>
<dbReference type="SUPFAM" id="SSF48371">
    <property type="entry name" value="ARM repeat"/>
    <property type="match status" value="2"/>
</dbReference>
<dbReference type="InterPro" id="IPR011989">
    <property type="entry name" value="ARM-like"/>
</dbReference>
<evidence type="ECO:0000256" key="1">
    <source>
        <dbReference type="ARBA" id="ARBA00022737"/>
    </source>
</evidence>
<feature type="transmembrane region" description="Helical" evidence="3">
    <location>
        <begin position="173"/>
        <end position="194"/>
    </location>
</feature>